<accession>A0A1H4GZQ9</accession>
<reference evidence="1 2" key="1">
    <citation type="submission" date="2016-10" db="EMBL/GenBank/DDBJ databases">
        <authorList>
            <person name="de Groot N.N."/>
        </authorList>
    </citation>
    <scope>NUCLEOTIDE SEQUENCE [LARGE SCALE GENOMIC DNA]</scope>
    <source>
        <strain evidence="1 2">DSM 19033</strain>
    </source>
</reference>
<dbReference type="Proteomes" id="UP000198850">
    <property type="component" value="Unassembled WGS sequence"/>
</dbReference>
<dbReference type="PANTHER" id="PTHR48050">
    <property type="entry name" value="STEROL 3-BETA-GLUCOSYLTRANSFERASE"/>
    <property type="match status" value="1"/>
</dbReference>
<protein>
    <submittedName>
        <fullName evidence="1">Glycosyltransferase, MGT family</fullName>
    </submittedName>
</protein>
<sequence>MILPTLSACSPNRPVPRLSISGNNTLQYNFHCKINISTKWHIIKIICHFVYNKYFLINFNLIYIQYTLSVCDYNSFDKNKCDFLNSKNPMHMSKFLFVVPPFFGHINATLSLGASLLQKGHDVKWLGIQPLAVHHIPPGGEFICPEKDLAAYHQQIQGILARQGDENAYSGPEVMKFTFEETFIPFARIMMPVLDKFVDTWKPDVIIGDYMAFAGSLCAYLREIPCVISYPVPPDLVSGMEENVPKVFTWHEELMKGLQQEFGVSGDVVINNLKQMDLVFTSAEFSGIAAPPPHMKFVGPVKGRPNPVAFSWDLLEKAASPKVFVSLGTVLSGVRESFFKKLVEAFADMPLTVIAVTDPALFEQWPDNFIVSRVVPQLELLPKMDVVISHGGFNTINETLMNGLPMLVTPIAYDQFHNAKLVENAGCGIVLRYKRLRAEDMRNAVLSLLNDPKYKESSARIRDSFTDGGGNDRAVQLLEEFVARRSPLIS</sequence>
<dbReference type="EMBL" id="FNRA01000012">
    <property type="protein sequence ID" value="SEB14851.1"/>
    <property type="molecule type" value="Genomic_DNA"/>
</dbReference>
<keyword evidence="1" id="KW-0808">Transferase</keyword>
<name>A0A1H4GZQ9_9SPHI</name>
<dbReference type="GO" id="GO:0017000">
    <property type="term" value="P:antibiotic biosynthetic process"/>
    <property type="evidence" value="ECO:0007669"/>
    <property type="project" value="UniProtKB-ARBA"/>
</dbReference>
<dbReference type="FunFam" id="3.40.50.2000:FF:000072">
    <property type="entry name" value="Glycosyl transferase"/>
    <property type="match status" value="1"/>
</dbReference>
<proteinExistence type="predicted"/>
<gene>
    <name evidence="1" type="ORF">SAMN05443550_11275</name>
</gene>
<dbReference type="GO" id="GO:0008194">
    <property type="term" value="F:UDP-glycosyltransferase activity"/>
    <property type="evidence" value="ECO:0007669"/>
    <property type="project" value="InterPro"/>
</dbReference>
<dbReference type="Gene3D" id="3.40.50.2000">
    <property type="entry name" value="Glycogen Phosphorylase B"/>
    <property type="match status" value="2"/>
</dbReference>
<organism evidence="1 2">
    <name type="scientific">Pedobacter hartonius</name>
    <dbReference type="NCBI Taxonomy" id="425514"/>
    <lineage>
        <taxon>Bacteria</taxon>
        <taxon>Pseudomonadati</taxon>
        <taxon>Bacteroidota</taxon>
        <taxon>Sphingobacteriia</taxon>
        <taxon>Sphingobacteriales</taxon>
        <taxon>Sphingobacteriaceae</taxon>
        <taxon>Pedobacter</taxon>
    </lineage>
</organism>
<dbReference type="PANTHER" id="PTHR48050:SF13">
    <property type="entry name" value="STEROL 3-BETA-GLUCOSYLTRANSFERASE UGT80A2"/>
    <property type="match status" value="1"/>
</dbReference>
<dbReference type="CDD" id="cd03784">
    <property type="entry name" value="GT1_Gtf-like"/>
    <property type="match status" value="1"/>
</dbReference>
<dbReference type="InterPro" id="IPR050426">
    <property type="entry name" value="Glycosyltransferase_28"/>
</dbReference>
<dbReference type="Pfam" id="PF00201">
    <property type="entry name" value="UDPGT"/>
    <property type="match status" value="1"/>
</dbReference>
<dbReference type="GO" id="GO:0016758">
    <property type="term" value="F:hexosyltransferase activity"/>
    <property type="evidence" value="ECO:0007669"/>
    <property type="project" value="UniProtKB-ARBA"/>
</dbReference>
<dbReference type="InterPro" id="IPR002213">
    <property type="entry name" value="UDP_glucos_trans"/>
</dbReference>
<dbReference type="AlphaFoldDB" id="A0A1H4GZQ9"/>
<dbReference type="STRING" id="425514.SAMN05443550_11275"/>
<evidence type="ECO:0000313" key="2">
    <source>
        <dbReference type="Proteomes" id="UP000198850"/>
    </source>
</evidence>
<evidence type="ECO:0000313" key="1">
    <source>
        <dbReference type="EMBL" id="SEB14851.1"/>
    </source>
</evidence>
<dbReference type="SUPFAM" id="SSF53756">
    <property type="entry name" value="UDP-Glycosyltransferase/glycogen phosphorylase"/>
    <property type="match status" value="1"/>
</dbReference>
<keyword evidence="2" id="KW-1185">Reference proteome</keyword>